<name>A0A091D5J4_FUKDA</name>
<accession>A0A091D5J4</accession>
<keyword evidence="3" id="KW-1185">Reference proteome</keyword>
<sequence length="209" mass="22284">MTGVVVRVAARCHPKEGWFMEHRSVVHLLITASGPVRLPAPPKGKVTVKGECFEWTQDIEAATTVQLKTLRKEDPRGAAESGENHGTSVLTVRALVAVSCAVRITSKLSIHYVPKSCLTVEMTVSFIKDKRFESIQGTVAAMTGPPKEEDSGAAAESSENGRKTGCCGLMPSSAPHLHPGVRTAAPVCQASRHDTALSHFRPPLPALAT</sequence>
<evidence type="ECO:0000313" key="3">
    <source>
        <dbReference type="Proteomes" id="UP000028990"/>
    </source>
</evidence>
<evidence type="ECO:0000256" key="1">
    <source>
        <dbReference type="SAM" id="MobiDB-lite"/>
    </source>
</evidence>
<reference evidence="2 3" key="1">
    <citation type="submission" date="2013-11" db="EMBL/GenBank/DDBJ databases">
        <title>The Damaraland mole rat (Fukomys damarensis) genome and evolution of African mole rats.</title>
        <authorList>
            <person name="Gladyshev V.N."/>
            <person name="Fang X."/>
        </authorList>
    </citation>
    <scope>NUCLEOTIDE SEQUENCE [LARGE SCALE GENOMIC DNA]</scope>
    <source>
        <tissue evidence="2">Liver</tissue>
    </source>
</reference>
<proteinExistence type="predicted"/>
<protein>
    <submittedName>
        <fullName evidence="2">Uncharacterized protein</fullName>
    </submittedName>
</protein>
<dbReference type="Proteomes" id="UP000028990">
    <property type="component" value="Unassembled WGS sequence"/>
</dbReference>
<evidence type="ECO:0000313" key="2">
    <source>
        <dbReference type="EMBL" id="KFO25728.1"/>
    </source>
</evidence>
<organism evidence="2 3">
    <name type="scientific">Fukomys damarensis</name>
    <name type="common">Damaraland mole rat</name>
    <name type="synonym">Cryptomys damarensis</name>
    <dbReference type="NCBI Taxonomy" id="885580"/>
    <lineage>
        <taxon>Eukaryota</taxon>
        <taxon>Metazoa</taxon>
        <taxon>Chordata</taxon>
        <taxon>Craniata</taxon>
        <taxon>Vertebrata</taxon>
        <taxon>Euteleostomi</taxon>
        <taxon>Mammalia</taxon>
        <taxon>Eutheria</taxon>
        <taxon>Euarchontoglires</taxon>
        <taxon>Glires</taxon>
        <taxon>Rodentia</taxon>
        <taxon>Hystricomorpha</taxon>
        <taxon>Bathyergidae</taxon>
        <taxon>Fukomys</taxon>
    </lineage>
</organism>
<dbReference type="AlphaFoldDB" id="A0A091D5J4"/>
<gene>
    <name evidence="2" type="ORF">H920_12864</name>
</gene>
<feature type="region of interest" description="Disordered" evidence="1">
    <location>
        <begin position="142"/>
        <end position="164"/>
    </location>
</feature>
<dbReference type="EMBL" id="KN123337">
    <property type="protein sequence ID" value="KFO25728.1"/>
    <property type="molecule type" value="Genomic_DNA"/>
</dbReference>